<feature type="chain" id="PRO_5045295379" evidence="1">
    <location>
        <begin position="21"/>
        <end position="255"/>
    </location>
</feature>
<protein>
    <submittedName>
        <fullName evidence="3">Capsule biosynthesis GfcC family protein</fullName>
    </submittedName>
</protein>
<gene>
    <name evidence="3" type="ORF">ABE957_06210</name>
</gene>
<sequence length="255" mass="27270">MHRFALLAALLASLPLVAQAQPATEPPTLVEAWLAWQEERQANGQPPFDWAYSYALRASDGARLEARQTRLVAELEGLAAVVTAHGDRQSASGLAGWAQALEAQDALPARSPEALGLPELASDLRQNPAMAAITLLGTCAPPPWIEAWTRDGVKRLAWQPGMTLDDAFAALPDGAVRDIDTAVMITPLGEQHELGIAAWNHQDAPLPPGARVVVQLPERGLGGTREGEVINRELAAWLGTRLPGDDCVLWGQGNE</sequence>
<comment type="caution">
    <text evidence="3">The sequence shown here is derived from an EMBL/GenBank/DDBJ whole genome shotgun (WGS) entry which is preliminary data.</text>
</comment>
<dbReference type="EMBL" id="JBEGCI010000004">
    <property type="protein sequence ID" value="MEQ6888264.1"/>
    <property type="molecule type" value="Genomic_DNA"/>
</dbReference>
<evidence type="ECO:0000313" key="4">
    <source>
        <dbReference type="Proteomes" id="UP001472978"/>
    </source>
</evidence>
<evidence type="ECO:0000256" key="1">
    <source>
        <dbReference type="SAM" id="SignalP"/>
    </source>
</evidence>
<dbReference type="InterPro" id="IPR010425">
    <property type="entry name" value="Caps_synth_GfcC-like_C"/>
</dbReference>
<feature type="domain" description="Capsule biosynthesis GfcC-like C-terminal" evidence="2">
    <location>
        <begin position="156"/>
        <end position="243"/>
    </location>
</feature>
<proteinExistence type="predicted"/>
<evidence type="ECO:0000313" key="3">
    <source>
        <dbReference type="EMBL" id="MEQ6888264.1"/>
    </source>
</evidence>
<dbReference type="Proteomes" id="UP001472978">
    <property type="component" value="Unassembled WGS sequence"/>
</dbReference>
<dbReference type="Gene3D" id="3.10.560.10">
    <property type="entry name" value="Outer membrane lipoprotein wza domain like"/>
    <property type="match status" value="1"/>
</dbReference>
<dbReference type="Pfam" id="PF06251">
    <property type="entry name" value="Caps_syn_GfcC_C"/>
    <property type="match status" value="1"/>
</dbReference>
<dbReference type="RefSeq" id="WP_349757808.1">
    <property type="nucleotide sequence ID" value="NZ_JBEGCI010000004.1"/>
</dbReference>
<evidence type="ECO:0000259" key="2">
    <source>
        <dbReference type="Pfam" id="PF06251"/>
    </source>
</evidence>
<keyword evidence="4" id="KW-1185">Reference proteome</keyword>
<accession>A0ABV1N3F0</accession>
<name>A0ABV1N3F0_9GAMM</name>
<reference evidence="3 4" key="1">
    <citation type="submission" date="2024-05" db="EMBL/GenBank/DDBJ databases">
        <title>Halomonas sp. CS7 16S ribosomal RNA gene Genome sequencing and assembly.</title>
        <authorList>
            <person name="Yook S."/>
        </authorList>
    </citation>
    <scope>NUCLEOTIDE SEQUENCE [LARGE SCALE GENOMIC DNA]</scope>
    <source>
        <strain evidence="3 4">CS7</strain>
    </source>
</reference>
<keyword evidence="1" id="KW-0732">Signal</keyword>
<organism evidence="3 4">
    <name type="scientific">Halomonas pelophila</name>
    <dbReference type="NCBI Taxonomy" id="3151122"/>
    <lineage>
        <taxon>Bacteria</taxon>
        <taxon>Pseudomonadati</taxon>
        <taxon>Pseudomonadota</taxon>
        <taxon>Gammaproteobacteria</taxon>
        <taxon>Oceanospirillales</taxon>
        <taxon>Halomonadaceae</taxon>
        <taxon>Halomonas</taxon>
    </lineage>
</organism>
<feature type="signal peptide" evidence="1">
    <location>
        <begin position="1"/>
        <end position="20"/>
    </location>
</feature>